<comment type="caution">
    <text evidence="1">The sequence shown here is derived from an EMBL/GenBank/DDBJ whole genome shotgun (WGS) entry which is preliminary data.</text>
</comment>
<evidence type="ECO:0000313" key="2">
    <source>
        <dbReference type="Proteomes" id="UP000499080"/>
    </source>
</evidence>
<keyword evidence="2" id="KW-1185">Reference proteome</keyword>
<proteinExistence type="predicted"/>
<accession>A0A4Y2IHG0</accession>
<sequence>MCGKKLCVCVIALKMYLPRFVPYLLVGFRDNGLRKKICSSVKIPEQGDEYQCSVIAAYDHIMSGPHYTNRDLRRNAQDIFYPLISTWPDS</sequence>
<dbReference type="Proteomes" id="UP000499080">
    <property type="component" value="Unassembled WGS sequence"/>
</dbReference>
<evidence type="ECO:0000313" key="1">
    <source>
        <dbReference type="EMBL" id="GBM77191.1"/>
    </source>
</evidence>
<protein>
    <submittedName>
        <fullName evidence="1">Uncharacterized protein</fullName>
    </submittedName>
</protein>
<dbReference type="AlphaFoldDB" id="A0A4Y2IHG0"/>
<gene>
    <name evidence="1" type="ORF">AVEN_212955_1</name>
</gene>
<dbReference type="EMBL" id="BGPR01002673">
    <property type="protein sequence ID" value="GBM77191.1"/>
    <property type="molecule type" value="Genomic_DNA"/>
</dbReference>
<reference evidence="1 2" key="1">
    <citation type="journal article" date="2019" name="Sci. Rep.">
        <title>Orb-weaving spider Araneus ventricosus genome elucidates the spidroin gene catalogue.</title>
        <authorList>
            <person name="Kono N."/>
            <person name="Nakamura H."/>
            <person name="Ohtoshi R."/>
            <person name="Moran D.A.P."/>
            <person name="Shinohara A."/>
            <person name="Yoshida Y."/>
            <person name="Fujiwara M."/>
            <person name="Mori M."/>
            <person name="Tomita M."/>
            <person name="Arakawa K."/>
        </authorList>
    </citation>
    <scope>NUCLEOTIDE SEQUENCE [LARGE SCALE GENOMIC DNA]</scope>
</reference>
<organism evidence="1 2">
    <name type="scientific">Araneus ventricosus</name>
    <name type="common">Orbweaver spider</name>
    <name type="synonym">Epeira ventricosa</name>
    <dbReference type="NCBI Taxonomy" id="182803"/>
    <lineage>
        <taxon>Eukaryota</taxon>
        <taxon>Metazoa</taxon>
        <taxon>Ecdysozoa</taxon>
        <taxon>Arthropoda</taxon>
        <taxon>Chelicerata</taxon>
        <taxon>Arachnida</taxon>
        <taxon>Araneae</taxon>
        <taxon>Araneomorphae</taxon>
        <taxon>Entelegynae</taxon>
        <taxon>Araneoidea</taxon>
        <taxon>Araneidae</taxon>
        <taxon>Araneus</taxon>
    </lineage>
</organism>
<name>A0A4Y2IHG0_ARAVE</name>